<evidence type="ECO:0000313" key="5">
    <source>
        <dbReference type="EMBL" id="GGO77832.1"/>
    </source>
</evidence>
<dbReference type="Gene3D" id="3.40.630.30">
    <property type="match status" value="1"/>
</dbReference>
<evidence type="ECO:0000256" key="1">
    <source>
        <dbReference type="ARBA" id="ARBA00022503"/>
    </source>
</evidence>
<dbReference type="SUPFAM" id="SSF55729">
    <property type="entry name" value="Acyl-CoA N-acyltransferases (Nat)"/>
    <property type="match status" value="1"/>
</dbReference>
<evidence type="ECO:0000313" key="6">
    <source>
        <dbReference type="Proteomes" id="UP000599578"/>
    </source>
</evidence>
<dbReference type="InterPro" id="IPR007041">
    <property type="entry name" value="Arg_succinylTrfase_AstA/AruG"/>
</dbReference>
<keyword evidence="6" id="KW-1185">Reference proteome</keyword>
<evidence type="ECO:0000256" key="3">
    <source>
        <dbReference type="ARBA" id="ARBA00023315"/>
    </source>
</evidence>
<dbReference type="PANTHER" id="PTHR30420:SF1">
    <property type="entry name" value="ARGININE N-SUCCINYLTRANSFERASE"/>
    <property type="match status" value="1"/>
</dbReference>
<dbReference type="Proteomes" id="UP000599578">
    <property type="component" value="Unassembled WGS sequence"/>
</dbReference>
<dbReference type="GO" id="GO:0006527">
    <property type="term" value="P:L-arginine catabolic process"/>
    <property type="evidence" value="ECO:0007669"/>
    <property type="project" value="UniProtKB-UniRule"/>
</dbReference>
<dbReference type="InterPro" id="IPR017650">
    <property type="entry name" value="Arginine_N-succinylTrfase"/>
</dbReference>
<dbReference type="EMBL" id="BMLT01000002">
    <property type="protein sequence ID" value="GGO77832.1"/>
    <property type="molecule type" value="Genomic_DNA"/>
</dbReference>
<dbReference type="EC" id="2.3.1.109" evidence="4"/>
<evidence type="ECO:0000256" key="4">
    <source>
        <dbReference type="NCBIfam" id="TIGR03244"/>
    </source>
</evidence>
<protein>
    <recommendedName>
        <fullName evidence="4">Arginine N-succinyltransferase</fullName>
        <ecNumber evidence="4">2.3.1.109</ecNumber>
    </recommendedName>
</protein>
<comment type="caution">
    <text evidence="5">The sequence shown here is derived from an EMBL/GenBank/DDBJ whole genome shotgun (WGS) entry which is preliminary data.</text>
</comment>
<accession>A0A917Z818</accession>
<keyword evidence="2" id="KW-0808">Transferase</keyword>
<dbReference type="PANTHER" id="PTHR30420">
    <property type="entry name" value="N-SUCCINYLARGININE DIHYDROLASE"/>
    <property type="match status" value="1"/>
</dbReference>
<reference evidence="5 6" key="1">
    <citation type="journal article" date="2014" name="Int. J. Syst. Evol. Microbiol.">
        <title>Complete genome sequence of Corynebacterium casei LMG S-19264T (=DSM 44701T), isolated from a smear-ripened cheese.</title>
        <authorList>
            <consortium name="US DOE Joint Genome Institute (JGI-PGF)"/>
            <person name="Walter F."/>
            <person name="Albersmeier A."/>
            <person name="Kalinowski J."/>
            <person name="Ruckert C."/>
        </authorList>
    </citation>
    <scope>NUCLEOTIDE SEQUENCE [LARGE SCALE GENOMIC DNA]</scope>
    <source>
        <strain evidence="5 6">CGMCC 1.7286</strain>
    </source>
</reference>
<dbReference type="NCBIfam" id="TIGR03244">
    <property type="entry name" value="arg_catab_AstA"/>
    <property type="match status" value="1"/>
</dbReference>
<keyword evidence="3" id="KW-0012">Acyltransferase</keyword>
<proteinExistence type="predicted"/>
<dbReference type="GO" id="GO:0008791">
    <property type="term" value="F:arginine N-succinyltransferase activity"/>
    <property type="evidence" value="ECO:0007669"/>
    <property type="project" value="UniProtKB-UniRule"/>
</dbReference>
<dbReference type="AlphaFoldDB" id="A0A917Z818"/>
<gene>
    <name evidence="5" type="primary">astA</name>
    <name evidence="5" type="ORF">GCM10011348_08290</name>
</gene>
<dbReference type="NCBIfam" id="TIGR03243">
    <property type="entry name" value="arg_catab_AOST"/>
    <property type="match status" value="1"/>
</dbReference>
<dbReference type="Pfam" id="PF04958">
    <property type="entry name" value="AstA"/>
    <property type="match status" value="1"/>
</dbReference>
<keyword evidence="1" id="KW-0056">Arginine metabolism</keyword>
<sequence>MIIIRPIRESDYQVLSDIARESGPGFTSLPENPDLLRRKIERTCDALAAEPCLDGSQGYLFVAEDTDSGEVVGTCGIETAVGLNEPWYHYRIGTAVHASRELNVYNAFRTLDLCNDYTGCAEVCTLYLKPDYRQGSNGRLLSKSRFMFMAEFPERFAERVIAEMRGYSDDQGRSPFWDGLGRHFFSMEYSEADYLTGSGNKVFIAELMPKHSIYLHLLPEAAQEVIGQVHRNTEPARRMLESEGFRFEGYIDIFDAGPTVATRLHDIRSVRDSRYVKARIGAEPPDGDGLFLVSNTKLADFRCTVAPLRPESSSVQIDQRLADALQVNGGEPLRIVPLKARQSS</sequence>
<dbReference type="InterPro" id="IPR016181">
    <property type="entry name" value="Acyl_CoA_acyltransferase"/>
</dbReference>
<evidence type="ECO:0000256" key="2">
    <source>
        <dbReference type="ARBA" id="ARBA00022679"/>
    </source>
</evidence>
<organism evidence="5 6">
    <name type="scientific">Marinobacterium nitratireducens</name>
    <dbReference type="NCBI Taxonomy" id="518897"/>
    <lineage>
        <taxon>Bacteria</taxon>
        <taxon>Pseudomonadati</taxon>
        <taxon>Pseudomonadota</taxon>
        <taxon>Gammaproteobacteria</taxon>
        <taxon>Oceanospirillales</taxon>
        <taxon>Oceanospirillaceae</taxon>
        <taxon>Marinobacterium</taxon>
    </lineage>
</organism>
<dbReference type="Gene3D" id="2.40.40.20">
    <property type="match status" value="1"/>
</dbReference>
<name>A0A917Z818_9GAMM</name>
<dbReference type="RefSeq" id="WP_188858630.1">
    <property type="nucleotide sequence ID" value="NZ_BMLT01000002.1"/>
</dbReference>